<dbReference type="AlphaFoldDB" id="A0AAV2RPF2"/>
<proteinExistence type="predicted"/>
<keyword evidence="4" id="KW-1185">Reference proteome</keyword>
<comment type="caution">
    <text evidence="3">The sequence shown here is derived from an EMBL/GenBank/DDBJ whole genome shotgun (WGS) entry which is preliminary data.</text>
</comment>
<gene>
    <name evidence="3" type="ORF">MNOR_LOCUS25999</name>
</gene>
<evidence type="ECO:0000313" key="4">
    <source>
        <dbReference type="Proteomes" id="UP001497623"/>
    </source>
</evidence>
<feature type="non-terminal residue" evidence="3">
    <location>
        <position position="1"/>
    </location>
</feature>
<dbReference type="EMBL" id="CAXKWB010025468">
    <property type="protein sequence ID" value="CAL4128233.1"/>
    <property type="molecule type" value="Genomic_DNA"/>
</dbReference>
<name>A0AAV2RPF2_MEGNR</name>
<reference evidence="3 4" key="1">
    <citation type="submission" date="2024-05" db="EMBL/GenBank/DDBJ databases">
        <authorList>
            <person name="Wallberg A."/>
        </authorList>
    </citation>
    <scope>NUCLEOTIDE SEQUENCE [LARGE SCALE GENOMIC DNA]</scope>
</reference>
<feature type="compositionally biased region" description="Basic residues" evidence="1">
    <location>
        <begin position="165"/>
        <end position="175"/>
    </location>
</feature>
<organism evidence="3 4">
    <name type="scientific">Meganyctiphanes norvegica</name>
    <name type="common">Northern krill</name>
    <name type="synonym">Thysanopoda norvegica</name>
    <dbReference type="NCBI Taxonomy" id="48144"/>
    <lineage>
        <taxon>Eukaryota</taxon>
        <taxon>Metazoa</taxon>
        <taxon>Ecdysozoa</taxon>
        <taxon>Arthropoda</taxon>
        <taxon>Crustacea</taxon>
        <taxon>Multicrustacea</taxon>
        <taxon>Malacostraca</taxon>
        <taxon>Eumalacostraca</taxon>
        <taxon>Eucarida</taxon>
        <taxon>Euphausiacea</taxon>
        <taxon>Euphausiidae</taxon>
        <taxon>Meganyctiphanes</taxon>
    </lineage>
</organism>
<feature type="chain" id="PRO_5043842129" evidence="2">
    <location>
        <begin position="33"/>
        <end position="175"/>
    </location>
</feature>
<evidence type="ECO:0000256" key="2">
    <source>
        <dbReference type="SAM" id="SignalP"/>
    </source>
</evidence>
<feature type="region of interest" description="Disordered" evidence="1">
    <location>
        <begin position="114"/>
        <end position="175"/>
    </location>
</feature>
<feature type="non-terminal residue" evidence="3">
    <location>
        <position position="175"/>
    </location>
</feature>
<keyword evidence="2" id="KW-0732">Signal</keyword>
<feature type="signal peptide" evidence="2">
    <location>
        <begin position="1"/>
        <end position="32"/>
    </location>
</feature>
<evidence type="ECO:0000313" key="3">
    <source>
        <dbReference type="EMBL" id="CAL4128233.1"/>
    </source>
</evidence>
<evidence type="ECO:0000256" key="1">
    <source>
        <dbReference type="SAM" id="MobiDB-lite"/>
    </source>
</evidence>
<protein>
    <submittedName>
        <fullName evidence="3">Uncharacterized protein</fullName>
    </submittedName>
</protein>
<sequence length="175" mass="19263">GHSVPVSPVMSGLLQIILLLLTLVAVFAVASGQQDEVSNAVKSSGLSVMSSNSAGSSLIFQSALASGDVDEQAVIIRKRRSLMGKRAGYPNCRGPNCRRRNRWKPSYLLSIQEKNSPNYQRSRSRRRNDSPSVGVFVPKRSDPDTISKPIKRHKPVYQANPRPSFHPKRSKGAIR</sequence>
<accession>A0AAV2RPF2</accession>
<dbReference type="Proteomes" id="UP001497623">
    <property type="component" value="Unassembled WGS sequence"/>
</dbReference>